<gene>
    <name evidence="2" type="ORF">Dfulv_05040</name>
</gene>
<dbReference type="Proteomes" id="UP001059617">
    <property type="component" value="Chromosome"/>
</dbReference>
<proteinExistence type="predicted"/>
<dbReference type="EMBL" id="CP073720">
    <property type="protein sequence ID" value="UWP83640.1"/>
    <property type="molecule type" value="Genomic_DNA"/>
</dbReference>
<keyword evidence="3" id="KW-1185">Reference proteome</keyword>
<evidence type="ECO:0000313" key="2">
    <source>
        <dbReference type="EMBL" id="UWP83640.1"/>
    </source>
</evidence>
<dbReference type="RefSeq" id="WP_259861437.1">
    <property type="nucleotide sequence ID" value="NZ_BAAAST010000060.1"/>
</dbReference>
<reference evidence="2" key="1">
    <citation type="submission" date="2021-04" db="EMBL/GenBank/DDBJ databases">
        <authorList>
            <person name="Hartkoorn R.C."/>
            <person name="Beaudoing E."/>
            <person name="Hot D."/>
        </authorList>
    </citation>
    <scope>NUCLEOTIDE SEQUENCE</scope>
    <source>
        <strain evidence="2">NRRL B-16292</strain>
    </source>
</reference>
<sequence>MLSTVRRLSLEGSPAPIAGLVAPSKQREHANLGHAHDPEDLTLLFGAKSSGS</sequence>
<reference evidence="2" key="2">
    <citation type="submission" date="2022-09" db="EMBL/GenBank/DDBJ databases">
        <title>Biosynthetic gene clusters of Dactylosporangioum fulvum.</title>
        <authorList>
            <person name="Caradec T."/>
        </authorList>
    </citation>
    <scope>NUCLEOTIDE SEQUENCE</scope>
    <source>
        <strain evidence="2">NRRL B-16292</strain>
    </source>
</reference>
<evidence type="ECO:0000256" key="1">
    <source>
        <dbReference type="SAM" id="MobiDB-lite"/>
    </source>
</evidence>
<evidence type="ECO:0000313" key="3">
    <source>
        <dbReference type="Proteomes" id="UP001059617"/>
    </source>
</evidence>
<feature type="region of interest" description="Disordered" evidence="1">
    <location>
        <begin position="13"/>
        <end position="39"/>
    </location>
</feature>
<feature type="compositionally biased region" description="Basic and acidic residues" evidence="1">
    <location>
        <begin position="25"/>
        <end position="39"/>
    </location>
</feature>
<accession>A0ABY5W2L9</accession>
<protein>
    <submittedName>
        <fullName evidence="2">Uncharacterized protein</fullName>
    </submittedName>
</protein>
<organism evidence="2 3">
    <name type="scientific">Dactylosporangium fulvum</name>
    <dbReference type="NCBI Taxonomy" id="53359"/>
    <lineage>
        <taxon>Bacteria</taxon>
        <taxon>Bacillati</taxon>
        <taxon>Actinomycetota</taxon>
        <taxon>Actinomycetes</taxon>
        <taxon>Micromonosporales</taxon>
        <taxon>Micromonosporaceae</taxon>
        <taxon>Dactylosporangium</taxon>
    </lineage>
</organism>
<name>A0ABY5W2L9_9ACTN</name>